<evidence type="ECO:0000259" key="5">
    <source>
        <dbReference type="PROSITE" id="PS51192"/>
    </source>
</evidence>
<dbReference type="GO" id="GO:0003724">
    <property type="term" value="F:RNA helicase activity"/>
    <property type="evidence" value="ECO:0007669"/>
    <property type="project" value="TreeGrafter"/>
</dbReference>
<name>W1X9L6_9ZZZZ</name>
<comment type="caution">
    <text evidence="6">The sequence shown here is derived from an EMBL/GenBank/DDBJ whole genome shotgun (WGS) entry which is preliminary data.</text>
</comment>
<feature type="domain" description="Helicase ATP-binding" evidence="5">
    <location>
        <begin position="1"/>
        <end position="61"/>
    </location>
</feature>
<protein>
    <submittedName>
        <fullName evidence="6">Cold-shock deAd box protein a</fullName>
    </submittedName>
</protein>
<dbReference type="Gene3D" id="3.40.50.300">
    <property type="entry name" value="P-loop containing nucleotide triphosphate hydrolases"/>
    <property type="match status" value="1"/>
</dbReference>
<organism evidence="6">
    <name type="scientific">human gut metagenome</name>
    <dbReference type="NCBI Taxonomy" id="408170"/>
    <lineage>
        <taxon>unclassified sequences</taxon>
        <taxon>metagenomes</taxon>
        <taxon>organismal metagenomes</taxon>
    </lineage>
</organism>
<reference evidence="6" key="1">
    <citation type="submission" date="2013-12" db="EMBL/GenBank/DDBJ databases">
        <title>A Varibaculum cambriense genome reconstructed from a premature infant gut community with otherwise low bacterial novelty that shifts toward anaerobic metabolism during the third week of life.</title>
        <authorList>
            <person name="Brown C.T."/>
            <person name="Sharon I."/>
            <person name="Thomas B.C."/>
            <person name="Castelle C.J."/>
            <person name="Morowitz M.J."/>
            <person name="Banfield J.F."/>
        </authorList>
    </citation>
    <scope>NUCLEOTIDE SEQUENCE</scope>
</reference>
<sequence>KTVKIFVLDEADQMLFMGFKNEVEKIMEQMSKKKQMLCFSATMDSAVKKLAYRYMNDPAIISVKKEEV</sequence>
<dbReference type="Pfam" id="PF00270">
    <property type="entry name" value="DEAD"/>
    <property type="match status" value="1"/>
</dbReference>
<dbReference type="InterPro" id="IPR011545">
    <property type="entry name" value="DEAD/DEAH_box_helicase_dom"/>
</dbReference>
<feature type="non-terminal residue" evidence="6">
    <location>
        <position position="68"/>
    </location>
</feature>
<keyword evidence="1" id="KW-0547">Nucleotide-binding</keyword>
<dbReference type="PROSITE" id="PS51192">
    <property type="entry name" value="HELICASE_ATP_BIND_1"/>
    <property type="match status" value="1"/>
</dbReference>
<dbReference type="GO" id="GO:0016787">
    <property type="term" value="F:hydrolase activity"/>
    <property type="evidence" value="ECO:0007669"/>
    <property type="project" value="UniProtKB-KW"/>
</dbReference>
<dbReference type="InterPro" id="IPR027417">
    <property type="entry name" value="P-loop_NTPase"/>
</dbReference>
<dbReference type="GO" id="GO:0005524">
    <property type="term" value="F:ATP binding"/>
    <property type="evidence" value="ECO:0007669"/>
    <property type="project" value="UniProtKB-KW"/>
</dbReference>
<accession>W1X9L6</accession>
<dbReference type="GO" id="GO:0003676">
    <property type="term" value="F:nucleic acid binding"/>
    <property type="evidence" value="ECO:0007669"/>
    <property type="project" value="InterPro"/>
</dbReference>
<dbReference type="EMBL" id="AZMM01017784">
    <property type="protein sequence ID" value="ETJ25504.1"/>
    <property type="molecule type" value="Genomic_DNA"/>
</dbReference>
<dbReference type="AlphaFoldDB" id="W1X9L6"/>
<proteinExistence type="predicted"/>
<evidence type="ECO:0000313" key="6">
    <source>
        <dbReference type="EMBL" id="ETJ25504.1"/>
    </source>
</evidence>
<dbReference type="InterPro" id="IPR050079">
    <property type="entry name" value="DEAD_box_RNA_helicase"/>
</dbReference>
<dbReference type="PANTHER" id="PTHR47959">
    <property type="entry name" value="ATP-DEPENDENT RNA HELICASE RHLE-RELATED"/>
    <property type="match status" value="1"/>
</dbReference>
<evidence type="ECO:0000256" key="2">
    <source>
        <dbReference type="ARBA" id="ARBA00022801"/>
    </source>
</evidence>
<keyword evidence="4" id="KW-0067">ATP-binding</keyword>
<dbReference type="GO" id="GO:0005829">
    <property type="term" value="C:cytosol"/>
    <property type="evidence" value="ECO:0007669"/>
    <property type="project" value="TreeGrafter"/>
</dbReference>
<evidence type="ECO:0000256" key="3">
    <source>
        <dbReference type="ARBA" id="ARBA00022806"/>
    </source>
</evidence>
<keyword evidence="3" id="KW-0347">Helicase</keyword>
<dbReference type="SUPFAM" id="SSF52540">
    <property type="entry name" value="P-loop containing nucleoside triphosphate hydrolases"/>
    <property type="match status" value="1"/>
</dbReference>
<dbReference type="InterPro" id="IPR014001">
    <property type="entry name" value="Helicase_ATP-bd"/>
</dbReference>
<dbReference type="PANTHER" id="PTHR47959:SF13">
    <property type="entry name" value="ATP-DEPENDENT RNA HELICASE RHLE"/>
    <property type="match status" value="1"/>
</dbReference>
<evidence type="ECO:0000256" key="4">
    <source>
        <dbReference type="ARBA" id="ARBA00022840"/>
    </source>
</evidence>
<evidence type="ECO:0000256" key="1">
    <source>
        <dbReference type="ARBA" id="ARBA00022741"/>
    </source>
</evidence>
<gene>
    <name evidence="6" type="ORF">Q604_UNBC17784G0001</name>
</gene>
<feature type="non-terminal residue" evidence="6">
    <location>
        <position position="1"/>
    </location>
</feature>
<keyword evidence="2" id="KW-0378">Hydrolase</keyword>